<evidence type="ECO:0000256" key="4">
    <source>
        <dbReference type="ARBA" id="ARBA00023079"/>
    </source>
</evidence>
<keyword evidence="6" id="KW-0560">Oxidoreductase</keyword>
<evidence type="ECO:0000256" key="2">
    <source>
        <dbReference type="ARBA" id="ARBA00022723"/>
    </source>
</evidence>
<comment type="caution">
    <text evidence="6">The sequence shown here is derived from an EMBL/GenBank/DDBJ whole genome shotgun (WGS) entry which is preliminary data.</text>
</comment>
<gene>
    <name evidence="6" type="ORF">FQA47_004410</name>
</gene>
<keyword evidence="5" id="KW-0349">Heme</keyword>
<dbReference type="PANTHER" id="PTHR28657:SF2">
    <property type="entry name" value="INDOLEAMINE 2,3-DIOXYGENASE 1"/>
    <property type="match status" value="1"/>
</dbReference>
<name>A0A834FMH7_ORYME</name>
<accession>A0A834FMH7</accession>
<keyword evidence="3 5" id="KW-0408">Iron</keyword>
<dbReference type="Proteomes" id="UP000646548">
    <property type="component" value="Unassembled WGS sequence"/>
</dbReference>
<dbReference type="Pfam" id="PF01231">
    <property type="entry name" value="IDO"/>
    <property type="match status" value="1"/>
</dbReference>
<keyword evidence="6" id="KW-0223">Dioxygenase</keyword>
<evidence type="ECO:0000313" key="6">
    <source>
        <dbReference type="EMBL" id="KAF6736958.1"/>
    </source>
</evidence>
<dbReference type="PANTHER" id="PTHR28657">
    <property type="entry name" value="INDOLEAMINE 2,3-DIOXYGENASE"/>
    <property type="match status" value="1"/>
</dbReference>
<dbReference type="EMBL" id="WKFB01000075">
    <property type="protein sequence ID" value="KAF6736958.1"/>
    <property type="molecule type" value="Genomic_DNA"/>
</dbReference>
<evidence type="ECO:0000256" key="5">
    <source>
        <dbReference type="PIRSR" id="PIRSR600898-1"/>
    </source>
</evidence>
<evidence type="ECO:0000313" key="7">
    <source>
        <dbReference type="Proteomes" id="UP000646548"/>
    </source>
</evidence>
<dbReference type="SUPFAM" id="SSF140959">
    <property type="entry name" value="Indolic compounds 2,3-dioxygenase-like"/>
    <property type="match status" value="1"/>
</dbReference>
<dbReference type="GO" id="GO:0019441">
    <property type="term" value="P:L-tryptophan catabolic process to kynurenine"/>
    <property type="evidence" value="ECO:0007669"/>
    <property type="project" value="InterPro"/>
</dbReference>
<reference evidence="6" key="1">
    <citation type="journal article" name="BMC Genomics">
        <title>Long-read sequencing and de novo genome assembly of marine medaka (Oryzias melastigma).</title>
        <authorList>
            <person name="Liang P."/>
            <person name="Saqib H.S.A."/>
            <person name="Ni X."/>
            <person name="Shen Y."/>
        </authorList>
    </citation>
    <scope>NUCLEOTIDE SEQUENCE</scope>
    <source>
        <strain evidence="6">Bigg-433</strain>
    </source>
</reference>
<keyword evidence="4" id="KW-0823">Tryptophan catabolism</keyword>
<evidence type="ECO:0000256" key="1">
    <source>
        <dbReference type="ARBA" id="ARBA00007119"/>
    </source>
</evidence>
<sequence>MKCDWLFAFESAIKRHVTKVVGSKLGPIDICESDAAISFRATSMEYRVKHRKAKCREALQADFDAFDISEEFGFILEEPLTHLPDYYRAWIDLANNLAHLIESHKLRDLVHKMPVLSPHHLTSHRELRLAHLALGFITMGYVWQEGQHAPAQILPKALAWPYWMVSRRLGLPPILTYADSVLANWKLKDPTGDMEIGNMDLIFSFPGGETCRGFFMVSLLVEMAASSGIAGALEVMHAMKISDLVGIQKGLIRVTQSLKKMKETFQLMHNHVEATAFHGTLRIFVSGWRDNPMLPRGLLYEGVSTEPIFLSGGSAAQSSAIQCFDALLCIQHEEEAGAFLTRMRDYMLPPHRQLIETLSVCSSLRDFITARSGSDLCQAYNACVSALVDLRNYHLNTVAKYVIVPGNKARSLGCPFRGVGTMLNSTGTGGSNLMVFLKSVRNSTEKALITERSTTSRDAEM</sequence>
<dbReference type="InterPro" id="IPR000898">
    <property type="entry name" value="Indolamine_dOase"/>
</dbReference>
<dbReference type="PROSITE" id="PS00876">
    <property type="entry name" value="IDO_1"/>
    <property type="match status" value="1"/>
</dbReference>
<evidence type="ECO:0000256" key="3">
    <source>
        <dbReference type="ARBA" id="ARBA00023004"/>
    </source>
</evidence>
<dbReference type="Gene3D" id="1.20.58.480">
    <property type="match status" value="1"/>
</dbReference>
<dbReference type="InterPro" id="IPR037217">
    <property type="entry name" value="Trp/Indoleamine_2_3_dOase-like"/>
</dbReference>
<dbReference type="AlphaFoldDB" id="A0A834FMH7"/>
<feature type="binding site" description="proximal binding residue" evidence="5">
    <location>
        <position position="394"/>
    </location>
    <ligand>
        <name>heme b</name>
        <dbReference type="ChEBI" id="CHEBI:60344"/>
    </ligand>
    <ligandPart>
        <name>Fe</name>
        <dbReference type="ChEBI" id="CHEBI:18248"/>
    </ligandPart>
</feature>
<dbReference type="GO" id="GO:0046872">
    <property type="term" value="F:metal ion binding"/>
    <property type="evidence" value="ECO:0007669"/>
    <property type="project" value="UniProtKB-KW"/>
</dbReference>
<keyword evidence="2 5" id="KW-0479">Metal-binding</keyword>
<dbReference type="GO" id="GO:0033754">
    <property type="term" value="F:indoleamine 2,3-dioxygenase activity"/>
    <property type="evidence" value="ECO:0007669"/>
    <property type="project" value="TreeGrafter"/>
</dbReference>
<dbReference type="GO" id="GO:0004833">
    <property type="term" value="F:L-tryptophan 2,3-dioxygenase activity"/>
    <property type="evidence" value="ECO:0007669"/>
    <property type="project" value="TreeGrafter"/>
</dbReference>
<dbReference type="GO" id="GO:0020037">
    <property type="term" value="F:heme binding"/>
    <property type="evidence" value="ECO:0007669"/>
    <property type="project" value="InterPro"/>
</dbReference>
<proteinExistence type="inferred from homology"/>
<organism evidence="6 7">
    <name type="scientific">Oryzias melastigma</name>
    <name type="common">Marine medaka</name>
    <dbReference type="NCBI Taxonomy" id="30732"/>
    <lineage>
        <taxon>Eukaryota</taxon>
        <taxon>Metazoa</taxon>
        <taxon>Chordata</taxon>
        <taxon>Craniata</taxon>
        <taxon>Vertebrata</taxon>
        <taxon>Euteleostomi</taxon>
        <taxon>Actinopterygii</taxon>
        <taxon>Neopterygii</taxon>
        <taxon>Teleostei</taxon>
        <taxon>Neoteleostei</taxon>
        <taxon>Acanthomorphata</taxon>
        <taxon>Ovalentaria</taxon>
        <taxon>Atherinomorphae</taxon>
        <taxon>Beloniformes</taxon>
        <taxon>Adrianichthyidae</taxon>
        <taxon>Oryziinae</taxon>
        <taxon>Oryzias</taxon>
    </lineage>
</organism>
<protein>
    <submittedName>
        <fullName evidence="6">Indoleamine 2,3-dioxygenase 2</fullName>
    </submittedName>
</protein>
<dbReference type="GO" id="GO:0005737">
    <property type="term" value="C:cytoplasm"/>
    <property type="evidence" value="ECO:0007669"/>
    <property type="project" value="TreeGrafter"/>
</dbReference>
<comment type="similarity">
    <text evidence="1">Belongs to the indoleamine 2,3-dioxygenase family.</text>
</comment>
<dbReference type="GO" id="GO:0034354">
    <property type="term" value="P:'de novo' NAD+ biosynthetic process from L-tryptophan"/>
    <property type="evidence" value="ECO:0007669"/>
    <property type="project" value="TreeGrafter"/>
</dbReference>